<dbReference type="PROSITE" id="PS51257">
    <property type="entry name" value="PROKAR_LIPOPROTEIN"/>
    <property type="match status" value="1"/>
</dbReference>
<feature type="signal peptide" evidence="3">
    <location>
        <begin position="1"/>
        <end position="29"/>
    </location>
</feature>
<dbReference type="GO" id="GO:1990281">
    <property type="term" value="C:efflux pump complex"/>
    <property type="evidence" value="ECO:0007669"/>
    <property type="project" value="TreeGrafter"/>
</dbReference>
<dbReference type="Pfam" id="PF25876">
    <property type="entry name" value="HH_MFP_RND"/>
    <property type="match status" value="1"/>
</dbReference>
<dbReference type="GO" id="GO:0015562">
    <property type="term" value="F:efflux transmembrane transporter activity"/>
    <property type="evidence" value="ECO:0007669"/>
    <property type="project" value="TreeGrafter"/>
</dbReference>
<keyword evidence="3" id="KW-0732">Signal</keyword>
<dbReference type="OrthoDB" id="2015187at2"/>
<reference evidence="5 6" key="1">
    <citation type="submission" date="2017-06" db="EMBL/GenBank/DDBJ databases">
        <title>Draft genome sequence of anaerobic fermentative bacterium Anaeromicrobium sediminis DY2726D isolated from West Pacific Ocean sediments.</title>
        <authorList>
            <person name="Zeng X."/>
        </authorList>
    </citation>
    <scope>NUCLEOTIDE SEQUENCE [LARGE SCALE GENOMIC DNA]</scope>
    <source>
        <strain evidence="5 6">DY2726D</strain>
    </source>
</reference>
<evidence type="ECO:0000313" key="5">
    <source>
        <dbReference type="EMBL" id="PAB59632.1"/>
    </source>
</evidence>
<feature type="coiled-coil region" evidence="2">
    <location>
        <begin position="149"/>
        <end position="176"/>
    </location>
</feature>
<feature type="domain" description="Multidrug resistance protein MdtA-like alpha-helical hairpin" evidence="4">
    <location>
        <begin position="117"/>
        <end position="177"/>
    </location>
</feature>
<dbReference type="Gene3D" id="2.40.420.20">
    <property type="match status" value="1"/>
</dbReference>
<dbReference type="NCBIfam" id="TIGR01730">
    <property type="entry name" value="RND_mfp"/>
    <property type="match status" value="1"/>
</dbReference>
<evidence type="ECO:0000256" key="2">
    <source>
        <dbReference type="SAM" id="Coils"/>
    </source>
</evidence>
<dbReference type="InterPro" id="IPR058624">
    <property type="entry name" value="MdtA-like_HH"/>
</dbReference>
<dbReference type="PANTHER" id="PTHR30469">
    <property type="entry name" value="MULTIDRUG RESISTANCE PROTEIN MDTA"/>
    <property type="match status" value="1"/>
</dbReference>
<dbReference type="Gene3D" id="2.40.30.170">
    <property type="match status" value="1"/>
</dbReference>
<dbReference type="Gene3D" id="1.10.287.470">
    <property type="entry name" value="Helix hairpin bin"/>
    <property type="match status" value="1"/>
</dbReference>
<feature type="chain" id="PRO_5012537691" description="Multidrug resistance protein MdtA-like alpha-helical hairpin domain-containing protein" evidence="3">
    <location>
        <begin position="30"/>
        <end position="365"/>
    </location>
</feature>
<dbReference type="Gene3D" id="2.40.50.100">
    <property type="match status" value="1"/>
</dbReference>
<accession>A0A267MJN6</accession>
<name>A0A267MJN6_9FIRM</name>
<dbReference type="AlphaFoldDB" id="A0A267MJN6"/>
<keyword evidence="6" id="KW-1185">Reference proteome</keyword>
<evidence type="ECO:0000313" key="6">
    <source>
        <dbReference type="Proteomes" id="UP000216024"/>
    </source>
</evidence>
<proteinExistence type="inferred from homology"/>
<dbReference type="Proteomes" id="UP000216024">
    <property type="component" value="Unassembled WGS sequence"/>
</dbReference>
<organism evidence="5 6">
    <name type="scientific">Anaeromicrobium sediminis</name>
    <dbReference type="NCBI Taxonomy" id="1478221"/>
    <lineage>
        <taxon>Bacteria</taxon>
        <taxon>Bacillati</taxon>
        <taxon>Bacillota</taxon>
        <taxon>Clostridia</taxon>
        <taxon>Peptostreptococcales</taxon>
        <taxon>Thermotaleaceae</taxon>
        <taxon>Anaeromicrobium</taxon>
    </lineage>
</organism>
<sequence>MLEKMKKIISLGMAFMLMFSLAGCEKAQADEKNERVKAVKVQELATDKKPVSLDYIGTVDSKDITKYGFKSNGKVSSINVEKGHKVKVGQILATLDNSDINFQLTAAKGVLDGAELNIKKAKDALDYDREYFAKIKNLFEQKAISKDDYDKVNLKLEQSEAAYLQAQAQYEQSKADYGYKTNLMNDSVLKAKKEGVVLDLMAEENELVGSYNPVVVIRSNEQIVNVGIAQRDINKIKLGQSVEVNVEGAKASGVVTNISEVPDEESRTYNVEVTVNEGKYRLGSIANVDFPIGEESGIWVPVTAIFSNGEDYVYVVEGDRAFKRTINIEKISDNKMLVKGLKVSEKIAISGMKNLDDGSKVKIVE</sequence>
<comment type="similarity">
    <text evidence="1">Belongs to the membrane fusion protein (MFP) (TC 8.A.1) family.</text>
</comment>
<dbReference type="SUPFAM" id="SSF111369">
    <property type="entry name" value="HlyD-like secretion proteins"/>
    <property type="match status" value="1"/>
</dbReference>
<gene>
    <name evidence="5" type="ORF">CCE28_08670</name>
</gene>
<dbReference type="InterPro" id="IPR006143">
    <property type="entry name" value="RND_pump_MFP"/>
</dbReference>
<evidence type="ECO:0000256" key="3">
    <source>
        <dbReference type="SAM" id="SignalP"/>
    </source>
</evidence>
<evidence type="ECO:0000256" key="1">
    <source>
        <dbReference type="ARBA" id="ARBA00009477"/>
    </source>
</evidence>
<dbReference type="PANTHER" id="PTHR30469:SF20">
    <property type="entry name" value="EFFLUX RND TRANSPORTER PERIPLASMIC ADAPTOR SUBUNIT"/>
    <property type="match status" value="1"/>
</dbReference>
<keyword evidence="2" id="KW-0175">Coiled coil</keyword>
<dbReference type="EMBL" id="NIBG01000006">
    <property type="protein sequence ID" value="PAB59632.1"/>
    <property type="molecule type" value="Genomic_DNA"/>
</dbReference>
<comment type="caution">
    <text evidence="5">The sequence shown here is derived from an EMBL/GenBank/DDBJ whole genome shotgun (WGS) entry which is preliminary data.</text>
</comment>
<protein>
    <recommendedName>
        <fullName evidence="4">Multidrug resistance protein MdtA-like alpha-helical hairpin domain-containing protein</fullName>
    </recommendedName>
</protein>
<evidence type="ECO:0000259" key="4">
    <source>
        <dbReference type="Pfam" id="PF25876"/>
    </source>
</evidence>